<reference evidence="6" key="2">
    <citation type="submission" date="2021-01" db="UniProtKB">
        <authorList>
            <consortium name="EnsemblMetazoa"/>
        </authorList>
    </citation>
    <scope>IDENTIFICATION</scope>
</reference>
<dbReference type="RefSeq" id="XP_030844305.1">
    <property type="nucleotide sequence ID" value="XM_030988445.1"/>
</dbReference>
<evidence type="ECO:0000256" key="4">
    <source>
        <dbReference type="ARBA" id="ARBA00023136"/>
    </source>
</evidence>
<comment type="subcellular location">
    <subcellularLocation>
        <location evidence="1">Membrane</location>
        <topology evidence="1">Single-pass membrane protein</topology>
    </subcellularLocation>
</comment>
<accession>A0A7M7P2R3</accession>
<dbReference type="InterPro" id="IPR045587">
    <property type="entry name" value="FKTN_N"/>
</dbReference>
<keyword evidence="4" id="KW-0472">Membrane</keyword>
<evidence type="ECO:0000256" key="1">
    <source>
        <dbReference type="ARBA" id="ARBA00004167"/>
    </source>
</evidence>
<evidence type="ECO:0000256" key="3">
    <source>
        <dbReference type="ARBA" id="ARBA00022989"/>
    </source>
</evidence>
<dbReference type="Pfam" id="PF19737">
    <property type="entry name" value="FKTN_N"/>
    <property type="match status" value="1"/>
</dbReference>
<dbReference type="GeneID" id="115918730"/>
<dbReference type="OMA" id="PCETEKY"/>
<dbReference type="OrthoDB" id="444255at2759"/>
<organism evidence="6 7">
    <name type="scientific">Strongylocentrotus purpuratus</name>
    <name type="common">Purple sea urchin</name>
    <dbReference type="NCBI Taxonomy" id="7668"/>
    <lineage>
        <taxon>Eukaryota</taxon>
        <taxon>Metazoa</taxon>
        <taxon>Echinodermata</taxon>
        <taxon>Eleutherozoa</taxon>
        <taxon>Echinozoa</taxon>
        <taxon>Echinoidea</taxon>
        <taxon>Euechinoidea</taxon>
        <taxon>Echinacea</taxon>
        <taxon>Camarodonta</taxon>
        <taxon>Echinidea</taxon>
        <taxon>Strongylocentrotidae</taxon>
        <taxon>Strongylocentrotus</taxon>
    </lineage>
</organism>
<name>A0A7M7P2R3_STRPU</name>
<feature type="domain" description="Ribitol-5-phosphate transferase FKTN N-terminal" evidence="5">
    <location>
        <begin position="5"/>
        <end position="281"/>
    </location>
</feature>
<dbReference type="GO" id="GO:0000139">
    <property type="term" value="C:Golgi membrane"/>
    <property type="evidence" value="ECO:0000318"/>
    <property type="project" value="GO_Central"/>
</dbReference>
<dbReference type="EnsemblMetazoa" id="XM_030988445">
    <property type="protein sequence ID" value="XP_030844305"/>
    <property type="gene ID" value="LOC115918730"/>
</dbReference>
<dbReference type="AlphaFoldDB" id="A0A7M7P2R3"/>
<protein>
    <recommendedName>
        <fullName evidence="5">Ribitol-5-phosphate transferase FKTN N-terminal domain-containing protein</fullName>
    </recommendedName>
</protein>
<evidence type="ECO:0000313" key="7">
    <source>
        <dbReference type="Proteomes" id="UP000007110"/>
    </source>
</evidence>
<dbReference type="Proteomes" id="UP000007110">
    <property type="component" value="Unassembled WGS sequence"/>
</dbReference>
<dbReference type="PANTHER" id="PTHR15407">
    <property type="entry name" value="FUKUTIN-RELATED"/>
    <property type="match status" value="1"/>
</dbReference>
<reference evidence="7" key="1">
    <citation type="submission" date="2015-02" db="EMBL/GenBank/DDBJ databases">
        <title>Genome sequencing for Strongylocentrotus purpuratus.</title>
        <authorList>
            <person name="Murali S."/>
            <person name="Liu Y."/>
            <person name="Vee V."/>
            <person name="English A."/>
            <person name="Wang M."/>
            <person name="Skinner E."/>
            <person name="Han Y."/>
            <person name="Muzny D.M."/>
            <person name="Worley K.C."/>
            <person name="Gibbs R.A."/>
        </authorList>
    </citation>
    <scope>NUCLEOTIDE SEQUENCE</scope>
</reference>
<keyword evidence="3" id="KW-1133">Transmembrane helix</keyword>
<sequence>MGRAHSQLLLILLTFGAIFVVFQIYVLKSTWMQVEDVGQGKNKKKRRFDDWNPSPDYITVEAFTSIAQEYNVPVFLIEPAILESVWAHRTGTRPSKGRCKFLCRGTDSTTFGIISGHWITQNFLDALWRSGFRSSLSKGKDPRLLSVNELVPPSIIPQHYFFQYETHLVHLVVLYERAESYLWHGAASDGEWEPGRDGQFLWFPLKTLPFGGEREGSFQKMEFADIKIDGVLLTVPKHPMKLTQQVPNSTFIECNYQQAREYLAENGVDDTPKAADFRTRARSILERGMMALDGIGAPFWISSGTCLGWFRECNIIAHSMDVDLGMRIQDYNDRIIPAMEGQGLQLLHLFGKVEDSFELSFARDSVKLDIFFFYEDDEFVWNGGTDSHTGDKYQYVFHQFDLCWTELVGLHVRVPCPTLPYIEANYGTEWDQKVTQWDWKESPPNARPNGVWEKEEWPYVIQTFPIM</sequence>
<dbReference type="InterPro" id="IPR009644">
    <property type="entry name" value="FKTN/MNN4/W02B3.4-1"/>
</dbReference>
<evidence type="ECO:0000256" key="2">
    <source>
        <dbReference type="ARBA" id="ARBA00022692"/>
    </source>
</evidence>
<dbReference type="PANTHER" id="PTHR15407:SF28">
    <property type="entry name" value="RIBITOL-5-PHOSPHATE TRANSFERASE FKTN"/>
    <property type="match status" value="1"/>
</dbReference>
<keyword evidence="7" id="KW-1185">Reference proteome</keyword>
<evidence type="ECO:0000259" key="5">
    <source>
        <dbReference type="Pfam" id="PF19737"/>
    </source>
</evidence>
<keyword evidence="2" id="KW-0812">Transmembrane</keyword>
<evidence type="ECO:0000313" key="6">
    <source>
        <dbReference type="EnsemblMetazoa" id="XP_030844305"/>
    </source>
</evidence>
<dbReference type="InParanoid" id="A0A7M7P2R3"/>
<proteinExistence type="predicted"/>
<dbReference type="KEGG" id="spu:115918730"/>